<dbReference type="AlphaFoldDB" id="A9S8A9"/>
<dbReference type="Gramene" id="Pp3c3_31700V3.4">
    <property type="protein sequence ID" value="Pp3c3_31700V3.4"/>
    <property type="gene ID" value="Pp3c3_31700"/>
</dbReference>
<dbReference type="OrthoDB" id="442352at2759"/>
<evidence type="ECO:0000256" key="3">
    <source>
        <dbReference type="ARBA" id="ARBA00022475"/>
    </source>
</evidence>
<dbReference type="PANTHER" id="PTHR43302:SF5">
    <property type="entry name" value="TRANSPORTER ARSB-RELATED"/>
    <property type="match status" value="1"/>
</dbReference>
<dbReference type="EnsemblPlants" id="Pp3c3_31700V3.3">
    <property type="protein sequence ID" value="Pp3c3_31700V3.3"/>
    <property type="gene ID" value="Pp3c3_31700"/>
</dbReference>
<feature type="transmembrane region" description="Helical" evidence="7">
    <location>
        <begin position="62"/>
        <end position="81"/>
    </location>
</feature>
<feature type="transmembrane region" description="Helical" evidence="7">
    <location>
        <begin position="336"/>
        <end position="357"/>
    </location>
</feature>
<evidence type="ECO:0000256" key="5">
    <source>
        <dbReference type="ARBA" id="ARBA00022989"/>
    </source>
</evidence>
<feature type="domain" description="Citrate transporter-like" evidence="8">
    <location>
        <begin position="26"/>
        <end position="430"/>
    </location>
</feature>
<feature type="transmembrane region" description="Helical" evidence="7">
    <location>
        <begin position="101"/>
        <end position="133"/>
    </location>
</feature>
<evidence type="ECO:0000313" key="9">
    <source>
        <dbReference type="EMBL" id="PNR58237.1"/>
    </source>
</evidence>
<gene>
    <name evidence="10" type="primary">LOC112280538</name>
    <name evidence="9" type="ORF">PHYPA_005232</name>
</gene>
<dbReference type="KEGG" id="ppp:112280538"/>
<dbReference type="EnsemblPlants" id="Pp3c3_31700V3.2">
    <property type="protein sequence ID" value="Pp3c3_31700V3.2"/>
    <property type="gene ID" value="Pp3c3_31700"/>
</dbReference>
<dbReference type="RefSeq" id="XP_024371904.1">
    <property type="nucleotide sequence ID" value="XM_024516136.2"/>
</dbReference>
<evidence type="ECO:0000256" key="4">
    <source>
        <dbReference type="ARBA" id="ARBA00022692"/>
    </source>
</evidence>
<comment type="subcellular location">
    <subcellularLocation>
        <location evidence="1">Cell membrane</location>
        <topology evidence="1">Multi-pass membrane protein</topology>
    </subcellularLocation>
</comment>
<dbReference type="eggNOG" id="KOG2639">
    <property type="taxonomic scope" value="Eukaryota"/>
</dbReference>
<dbReference type="Gramene" id="Pp3c3_31700V3.2">
    <property type="protein sequence ID" value="Pp3c3_31700V3.2"/>
    <property type="gene ID" value="Pp3c3_31700"/>
</dbReference>
<dbReference type="EnsemblPlants" id="Pp3c3_31700V3.1">
    <property type="protein sequence ID" value="Pp3c3_31700V3.1"/>
    <property type="gene ID" value="Pp3c3_31700"/>
</dbReference>
<feature type="transmembrane region" description="Helical" evidence="7">
    <location>
        <begin position="12"/>
        <end position="33"/>
    </location>
</feature>
<keyword evidence="2" id="KW-0813">Transport</keyword>
<organism evidence="9">
    <name type="scientific">Physcomitrium patens</name>
    <name type="common">Spreading-leaved earth moss</name>
    <name type="synonym">Physcomitrella patens</name>
    <dbReference type="NCBI Taxonomy" id="3218"/>
    <lineage>
        <taxon>Eukaryota</taxon>
        <taxon>Viridiplantae</taxon>
        <taxon>Streptophyta</taxon>
        <taxon>Embryophyta</taxon>
        <taxon>Bryophyta</taxon>
        <taxon>Bryophytina</taxon>
        <taxon>Bryopsida</taxon>
        <taxon>Funariidae</taxon>
        <taxon>Funariales</taxon>
        <taxon>Funariaceae</taxon>
        <taxon>Physcomitrium</taxon>
    </lineage>
</organism>
<evidence type="ECO:0000256" key="7">
    <source>
        <dbReference type="SAM" id="Phobius"/>
    </source>
</evidence>
<evidence type="ECO:0000256" key="6">
    <source>
        <dbReference type="ARBA" id="ARBA00023136"/>
    </source>
</evidence>
<feature type="transmembrane region" description="Helical" evidence="7">
    <location>
        <begin position="39"/>
        <end position="55"/>
    </location>
</feature>
<dbReference type="GeneID" id="112280538"/>
<evidence type="ECO:0000313" key="11">
    <source>
        <dbReference type="Proteomes" id="UP000006727"/>
    </source>
</evidence>
<feature type="transmembrane region" description="Helical" evidence="7">
    <location>
        <begin position="183"/>
        <end position="205"/>
    </location>
</feature>
<feature type="transmembrane region" description="Helical" evidence="7">
    <location>
        <begin position="284"/>
        <end position="302"/>
    </location>
</feature>
<reference evidence="9 11" key="1">
    <citation type="journal article" date="2008" name="Science">
        <title>The Physcomitrella genome reveals evolutionary insights into the conquest of land by plants.</title>
        <authorList>
            <person name="Rensing S."/>
            <person name="Lang D."/>
            <person name="Zimmer A."/>
            <person name="Terry A."/>
            <person name="Salamov A."/>
            <person name="Shapiro H."/>
            <person name="Nishiyama T."/>
            <person name="Perroud P.-F."/>
            <person name="Lindquist E."/>
            <person name="Kamisugi Y."/>
            <person name="Tanahashi T."/>
            <person name="Sakakibara K."/>
            <person name="Fujita T."/>
            <person name="Oishi K."/>
            <person name="Shin-I T."/>
            <person name="Kuroki Y."/>
            <person name="Toyoda A."/>
            <person name="Suzuki Y."/>
            <person name="Hashimoto A."/>
            <person name="Yamaguchi K."/>
            <person name="Sugano A."/>
            <person name="Kohara Y."/>
            <person name="Fujiyama A."/>
            <person name="Anterola A."/>
            <person name="Aoki S."/>
            <person name="Ashton N."/>
            <person name="Barbazuk W.B."/>
            <person name="Barker E."/>
            <person name="Bennetzen J."/>
            <person name="Bezanilla M."/>
            <person name="Blankenship R."/>
            <person name="Cho S.H."/>
            <person name="Dutcher S."/>
            <person name="Estelle M."/>
            <person name="Fawcett J.A."/>
            <person name="Gundlach H."/>
            <person name="Hanada K."/>
            <person name="Heyl A."/>
            <person name="Hicks K.A."/>
            <person name="Hugh J."/>
            <person name="Lohr M."/>
            <person name="Mayer K."/>
            <person name="Melkozernov A."/>
            <person name="Murata T."/>
            <person name="Nelson D."/>
            <person name="Pils B."/>
            <person name="Prigge M."/>
            <person name="Reiss B."/>
            <person name="Renner T."/>
            <person name="Rombauts S."/>
            <person name="Rushton P."/>
            <person name="Sanderfoot A."/>
            <person name="Schween G."/>
            <person name="Shiu S.-H."/>
            <person name="Stueber K."/>
            <person name="Theodoulou F.L."/>
            <person name="Tu H."/>
            <person name="Van de Peer Y."/>
            <person name="Verrier P.J."/>
            <person name="Waters E."/>
            <person name="Wood A."/>
            <person name="Yang L."/>
            <person name="Cove D."/>
            <person name="Cuming A."/>
            <person name="Hasebe M."/>
            <person name="Lucas S."/>
            <person name="Mishler D.B."/>
            <person name="Reski R."/>
            <person name="Grigoriev I."/>
            <person name="Quatrano R.S."/>
            <person name="Boore J.L."/>
        </authorList>
    </citation>
    <scope>NUCLEOTIDE SEQUENCE [LARGE SCALE GENOMIC DNA]</scope>
    <source>
        <strain evidence="10 11">cv. Gransden 2004</strain>
    </source>
</reference>
<dbReference type="EnsemblPlants" id="Pp3c3_31700V3.4">
    <property type="protein sequence ID" value="Pp3c3_31700V3.4"/>
    <property type="gene ID" value="Pp3c3_31700"/>
</dbReference>
<dbReference type="GO" id="GO:0016020">
    <property type="term" value="C:membrane"/>
    <property type="evidence" value="ECO:0000318"/>
    <property type="project" value="GO_Central"/>
</dbReference>
<keyword evidence="6 7" id="KW-0472">Membrane</keyword>
<dbReference type="STRING" id="3218.A9S8A9"/>
<evidence type="ECO:0000256" key="1">
    <source>
        <dbReference type="ARBA" id="ARBA00004651"/>
    </source>
</evidence>
<evidence type="ECO:0000259" key="8">
    <source>
        <dbReference type="Pfam" id="PF03600"/>
    </source>
</evidence>
<dbReference type="GO" id="GO:0055085">
    <property type="term" value="P:transmembrane transport"/>
    <property type="evidence" value="ECO:0007669"/>
    <property type="project" value="InterPro"/>
</dbReference>
<accession>A9S8A9</accession>
<feature type="transmembrane region" description="Helical" evidence="7">
    <location>
        <begin position="377"/>
        <end position="400"/>
    </location>
</feature>
<evidence type="ECO:0000313" key="10">
    <source>
        <dbReference type="EnsemblPlants" id="Pp3c3_31700V3.1"/>
    </source>
</evidence>
<keyword evidence="3" id="KW-1003">Cell membrane</keyword>
<dbReference type="GO" id="GO:0005886">
    <property type="term" value="C:plasma membrane"/>
    <property type="evidence" value="ECO:0007669"/>
    <property type="project" value="UniProtKB-SubCell"/>
</dbReference>
<dbReference type="InterPro" id="IPR004680">
    <property type="entry name" value="Cit_transptr-like_dom"/>
</dbReference>
<reference evidence="9 11" key="2">
    <citation type="journal article" date="2018" name="Plant J.">
        <title>The Physcomitrella patens chromosome-scale assembly reveals moss genome structure and evolution.</title>
        <authorList>
            <person name="Lang D."/>
            <person name="Ullrich K.K."/>
            <person name="Murat F."/>
            <person name="Fuchs J."/>
            <person name="Jenkins J."/>
            <person name="Haas F.B."/>
            <person name="Piednoel M."/>
            <person name="Gundlach H."/>
            <person name="Van Bel M."/>
            <person name="Meyberg R."/>
            <person name="Vives C."/>
            <person name="Morata J."/>
            <person name="Symeonidi A."/>
            <person name="Hiss M."/>
            <person name="Muchero W."/>
            <person name="Kamisugi Y."/>
            <person name="Saleh O."/>
            <person name="Blanc G."/>
            <person name="Decker E.L."/>
            <person name="van Gessel N."/>
            <person name="Grimwood J."/>
            <person name="Hayes R.D."/>
            <person name="Graham S.W."/>
            <person name="Gunter L.E."/>
            <person name="McDaniel S.F."/>
            <person name="Hoernstein S.N.W."/>
            <person name="Larsson A."/>
            <person name="Li F.W."/>
            <person name="Perroud P.F."/>
            <person name="Phillips J."/>
            <person name="Ranjan P."/>
            <person name="Rokshar D.S."/>
            <person name="Rothfels C.J."/>
            <person name="Schneider L."/>
            <person name="Shu S."/>
            <person name="Stevenson D.W."/>
            <person name="Thummler F."/>
            <person name="Tillich M."/>
            <person name="Villarreal Aguilar J.C."/>
            <person name="Widiez T."/>
            <person name="Wong G.K."/>
            <person name="Wymore A."/>
            <person name="Zhang Y."/>
            <person name="Zimmer A.D."/>
            <person name="Quatrano R.S."/>
            <person name="Mayer K.F.X."/>
            <person name="Goodstein D."/>
            <person name="Casacuberta J.M."/>
            <person name="Vandepoele K."/>
            <person name="Reski R."/>
            <person name="Cuming A.C."/>
            <person name="Tuskan G.A."/>
            <person name="Maumus F."/>
            <person name="Salse J."/>
            <person name="Schmutz J."/>
            <person name="Rensing S.A."/>
        </authorList>
    </citation>
    <scope>NUCLEOTIDE SEQUENCE [LARGE SCALE GENOMIC DNA]</scope>
    <source>
        <strain evidence="10 11">cv. Gransden 2004</strain>
    </source>
</reference>
<dbReference type="PaxDb" id="3218-PP1S55_273V6.1"/>
<dbReference type="Proteomes" id="UP000006727">
    <property type="component" value="Chromosome 3"/>
</dbReference>
<feature type="transmembrane region" description="Helical" evidence="7">
    <location>
        <begin position="420"/>
        <end position="444"/>
    </location>
</feature>
<dbReference type="PANTHER" id="PTHR43302">
    <property type="entry name" value="TRANSPORTER ARSB-RELATED"/>
    <property type="match status" value="1"/>
</dbReference>
<evidence type="ECO:0000256" key="2">
    <source>
        <dbReference type="ARBA" id="ARBA00022448"/>
    </source>
</evidence>
<protein>
    <recommendedName>
        <fullName evidence="8">Citrate transporter-like domain-containing protein</fullName>
    </recommendedName>
</protein>
<name>A9S8A9_PHYPA</name>
<proteinExistence type="predicted"/>
<dbReference type="CDD" id="cd01117">
    <property type="entry name" value="YbiR_permease"/>
    <property type="match status" value="1"/>
</dbReference>
<sequence>MAVAWIPDDKFIKGCIAFVIWWLLAVFPAFPLLPVGRTAGSVVGAALMVLLGVISPDDAFNAVNISILGLLFATMVISVFMERAKAFDCLTLLLSWRTQGGVDLLCRVCLVAAVSSAVFTNDSTCVVLTSFVLKLCRKKNLNPKPFLIALACSANIGSAATPIGNPQNLVIAVQGKLGFGQFVLGVLPAVTVGFALNTLGLLLIYGRSLSLKPCEGFGESIYSTDEGDPETRLLRPSRSLDIESGDGPEECTAGEDISGGSGFKISRRAKKFLEEHRKVIGKSLFFLSIVSVWILGATLQVFESGVGLPWTAITAAMVLTVVDFSDATVTLDKVSYSILVFFSGMFITVEAFNRTGAPAQFWSAVEPYSRIDSKGGMVILSIVVTFLSNVASNVPTVLLLGPKIAASAVATSGARPDEAWLLLAWVSTVAGNLTLVGSAANIIVCEKARCEPRISYNLSFLEHLKYGFLSTLVIIIVGLPCVNLF</sequence>
<reference evidence="10" key="3">
    <citation type="submission" date="2020-12" db="UniProtKB">
        <authorList>
            <consortium name="EnsemblPlants"/>
        </authorList>
    </citation>
    <scope>IDENTIFICATION</scope>
</reference>
<keyword evidence="4 7" id="KW-0812">Transmembrane</keyword>
<dbReference type="Gramene" id="Pp3c3_31700V3.1">
    <property type="protein sequence ID" value="Pp3c3_31700V3.1"/>
    <property type="gene ID" value="Pp3c3_31700"/>
</dbReference>
<dbReference type="EMBL" id="ABEU02000003">
    <property type="protein sequence ID" value="PNR58237.1"/>
    <property type="molecule type" value="Genomic_DNA"/>
</dbReference>
<feature type="transmembrane region" description="Helical" evidence="7">
    <location>
        <begin position="145"/>
        <end position="163"/>
    </location>
</feature>
<dbReference type="Gramene" id="Pp3c3_31700V3.3">
    <property type="protein sequence ID" value="Pp3c3_31700V3.3"/>
    <property type="gene ID" value="Pp3c3_31700"/>
</dbReference>
<keyword evidence="5 7" id="KW-1133">Transmembrane helix</keyword>
<feature type="transmembrane region" description="Helical" evidence="7">
    <location>
        <begin position="464"/>
        <end position="484"/>
    </location>
</feature>
<feature type="transmembrane region" description="Helical" evidence="7">
    <location>
        <begin position="308"/>
        <end position="324"/>
    </location>
</feature>
<keyword evidence="11" id="KW-1185">Reference proteome</keyword>
<dbReference type="Pfam" id="PF03600">
    <property type="entry name" value="CitMHS"/>
    <property type="match status" value="1"/>
</dbReference>